<comment type="caution">
    <text evidence="1">The sequence shown here is derived from an EMBL/GenBank/DDBJ whole genome shotgun (WGS) entry which is preliminary data.</text>
</comment>
<dbReference type="EMBL" id="BLJE01000003">
    <property type="protein sequence ID" value="GFE65905.1"/>
    <property type="molecule type" value="Genomic_DNA"/>
</dbReference>
<name>A0A6N6JIJ9_9RHOB</name>
<dbReference type="Proteomes" id="UP000436822">
    <property type="component" value="Unassembled WGS sequence"/>
</dbReference>
<protein>
    <submittedName>
        <fullName evidence="1">Uncharacterized protein</fullName>
    </submittedName>
</protein>
<evidence type="ECO:0000313" key="2">
    <source>
        <dbReference type="Proteomes" id="UP000436822"/>
    </source>
</evidence>
<organism evidence="1 2">
    <name type="scientific">Litoreibacter roseus</name>
    <dbReference type="NCBI Taxonomy" id="2601869"/>
    <lineage>
        <taxon>Bacteria</taxon>
        <taxon>Pseudomonadati</taxon>
        <taxon>Pseudomonadota</taxon>
        <taxon>Alphaproteobacteria</taxon>
        <taxon>Rhodobacterales</taxon>
        <taxon>Roseobacteraceae</taxon>
        <taxon>Litoreibacter</taxon>
    </lineage>
</organism>
<keyword evidence="2" id="KW-1185">Reference proteome</keyword>
<evidence type="ECO:0000313" key="1">
    <source>
        <dbReference type="EMBL" id="GFE65905.1"/>
    </source>
</evidence>
<sequence>MRAEGLNPCCADFFAATQKNACNAALQHVYSFAEDEQEPLKGFNLKEFTHGY</sequence>
<proteinExistence type="predicted"/>
<gene>
    <name evidence="1" type="ORF">KIN_29790</name>
</gene>
<dbReference type="AlphaFoldDB" id="A0A6N6JIJ9"/>
<accession>A0A6N6JIJ9</accession>
<reference evidence="1 2" key="1">
    <citation type="submission" date="2019-12" db="EMBL/GenBank/DDBJ databases">
        <title>Litoreibacter badius sp. nov., a novel bacteriochlorophyll a-containing bacterium in the genus Litoreibacter.</title>
        <authorList>
            <person name="Kanamuro M."/>
            <person name="Takabe Y."/>
            <person name="Mori K."/>
            <person name="Takaichi S."/>
            <person name="Hanada S."/>
        </authorList>
    </citation>
    <scope>NUCLEOTIDE SEQUENCE [LARGE SCALE GENOMIC DNA]</scope>
    <source>
        <strain evidence="1 2">K6</strain>
    </source>
</reference>